<dbReference type="NCBIfam" id="TIGR00360">
    <property type="entry name" value="ComEC_N-term"/>
    <property type="match status" value="1"/>
</dbReference>
<dbReference type="Pfam" id="PF03772">
    <property type="entry name" value="Competence"/>
    <property type="match status" value="1"/>
</dbReference>
<dbReference type="InterPro" id="IPR025405">
    <property type="entry name" value="DUF4131"/>
</dbReference>
<dbReference type="EMBL" id="QPJK01000001">
    <property type="protein sequence ID" value="RCW75867.1"/>
    <property type="molecule type" value="Genomic_DNA"/>
</dbReference>
<evidence type="ECO:0000256" key="2">
    <source>
        <dbReference type="ARBA" id="ARBA00022475"/>
    </source>
</evidence>
<dbReference type="OrthoDB" id="9761531at2"/>
<reference evidence="8 9" key="1">
    <citation type="submission" date="2018-07" db="EMBL/GenBank/DDBJ databases">
        <title>Genomic Encyclopedia of Type Strains, Phase IV (KMG-IV): sequencing the most valuable type-strain genomes for metagenomic binning, comparative biology and taxonomic classification.</title>
        <authorList>
            <person name="Goeker M."/>
        </authorList>
    </citation>
    <scope>NUCLEOTIDE SEQUENCE [LARGE SCALE GENOMIC DNA]</scope>
    <source>
        <strain evidence="8 9">DSM 21634</strain>
    </source>
</reference>
<dbReference type="Pfam" id="PF00753">
    <property type="entry name" value="Lactamase_B"/>
    <property type="match status" value="1"/>
</dbReference>
<evidence type="ECO:0000256" key="3">
    <source>
        <dbReference type="ARBA" id="ARBA00022692"/>
    </source>
</evidence>
<keyword evidence="2" id="KW-1003">Cell membrane</keyword>
<evidence type="ECO:0000256" key="6">
    <source>
        <dbReference type="SAM" id="Phobius"/>
    </source>
</evidence>
<accession>A0A368YAK7</accession>
<proteinExistence type="predicted"/>
<dbReference type="CDD" id="cd07731">
    <property type="entry name" value="ComA-like_MBL-fold"/>
    <property type="match status" value="1"/>
</dbReference>
<evidence type="ECO:0000256" key="5">
    <source>
        <dbReference type="ARBA" id="ARBA00023136"/>
    </source>
</evidence>
<keyword evidence="4 6" id="KW-1133">Transmembrane helix</keyword>
<dbReference type="InterPro" id="IPR001279">
    <property type="entry name" value="Metallo-B-lactamas"/>
</dbReference>
<protein>
    <submittedName>
        <fullName evidence="8">Competence protein ComEC</fullName>
    </submittedName>
</protein>
<feature type="transmembrane region" description="Helical" evidence="6">
    <location>
        <begin position="304"/>
        <end position="326"/>
    </location>
</feature>
<dbReference type="InterPro" id="IPR004477">
    <property type="entry name" value="ComEC_N"/>
</dbReference>
<dbReference type="GO" id="GO:0030420">
    <property type="term" value="P:establishment of competence for transformation"/>
    <property type="evidence" value="ECO:0007669"/>
    <property type="project" value="InterPro"/>
</dbReference>
<evidence type="ECO:0000313" key="8">
    <source>
        <dbReference type="EMBL" id="RCW75867.1"/>
    </source>
</evidence>
<dbReference type="RefSeq" id="WP_114465499.1">
    <property type="nucleotide sequence ID" value="NZ_QPJK01000001.1"/>
</dbReference>
<organism evidence="8 9">
    <name type="scientific">Pseudorhodoferax soli</name>
    <dbReference type="NCBI Taxonomy" id="545864"/>
    <lineage>
        <taxon>Bacteria</taxon>
        <taxon>Pseudomonadati</taxon>
        <taxon>Pseudomonadota</taxon>
        <taxon>Betaproteobacteria</taxon>
        <taxon>Burkholderiales</taxon>
        <taxon>Comamonadaceae</taxon>
    </lineage>
</organism>
<dbReference type="SUPFAM" id="SSF56281">
    <property type="entry name" value="Metallo-hydrolase/oxidoreductase"/>
    <property type="match status" value="1"/>
</dbReference>
<dbReference type="InterPro" id="IPR036866">
    <property type="entry name" value="RibonucZ/Hydroxyglut_hydro"/>
</dbReference>
<keyword evidence="3 6" id="KW-0812">Transmembrane</keyword>
<comment type="caution">
    <text evidence="8">The sequence shown here is derived from an EMBL/GenBank/DDBJ whole genome shotgun (WGS) entry which is preliminary data.</text>
</comment>
<feature type="transmembrane region" description="Helical" evidence="6">
    <location>
        <begin position="357"/>
        <end position="374"/>
    </location>
</feature>
<dbReference type="InterPro" id="IPR035681">
    <property type="entry name" value="ComA-like_MBL"/>
</dbReference>
<dbReference type="SMART" id="SM00849">
    <property type="entry name" value="Lactamase_B"/>
    <property type="match status" value="1"/>
</dbReference>
<keyword evidence="5 6" id="KW-0472">Membrane</keyword>
<evidence type="ECO:0000256" key="1">
    <source>
        <dbReference type="ARBA" id="ARBA00004651"/>
    </source>
</evidence>
<feature type="transmembrane region" description="Helical" evidence="6">
    <location>
        <begin position="465"/>
        <end position="485"/>
    </location>
</feature>
<feature type="domain" description="Metallo-beta-lactamase" evidence="7">
    <location>
        <begin position="549"/>
        <end position="739"/>
    </location>
</feature>
<feature type="transmembrane region" description="Helical" evidence="6">
    <location>
        <begin position="491"/>
        <end position="510"/>
    </location>
</feature>
<feature type="transmembrane region" description="Helical" evidence="6">
    <location>
        <begin position="269"/>
        <end position="292"/>
    </location>
</feature>
<keyword evidence="9" id="KW-1185">Reference proteome</keyword>
<dbReference type="InterPro" id="IPR004797">
    <property type="entry name" value="Competence_ComEC/Rec2"/>
</dbReference>
<dbReference type="Proteomes" id="UP000252884">
    <property type="component" value="Unassembled WGS sequence"/>
</dbReference>
<feature type="transmembrane region" description="Helical" evidence="6">
    <location>
        <begin position="62"/>
        <end position="84"/>
    </location>
</feature>
<dbReference type="InterPro" id="IPR052159">
    <property type="entry name" value="Competence_DNA_uptake"/>
</dbReference>
<dbReference type="Gene3D" id="3.60.15.10">
    <property type="entry name" value="Ribonuclease Z/Hydroxyacylglutathione hydrolase-like"/>
    <property type="match status" value="1"/>
</dbReference>
<feature type="transmembrane region" description="Helical" evidence="6">
    <location>
        <begin position="35"/>
        <end position="55"/>
    </location>
</feature>
<dbReference type="PANTHER" id="PTHR30619">
    <property type="entry name" value="DNA INTERNALIZATION/COMPETENCE PROTEIN COMEC/REC2"/>
    <property type="match status" value="1"/>
</dbReference>
<name>A0A368YAK7_9BURK</name>
<feature type="transmembrane region" description="Helical" evidence="6">
    <location>
        <begin position="380"/>
        <end position="402"/>
    </location>
</feature>
<dbReference type="GO" id="GO:0005886">
    <property type="term" value="C:plasma membrane"/>
    <property type="evidence" value="ECO:0007669"/>
    <property type="project" value="UniProtKB-SubCell"/>
</dbReference>
<evidence type="ECO:0000259" key="7">
    <source>
        <dbReference type="SMART" id="SM00849"/>
    </source>
</evidence>
<evidence type="ECO:0000256" key="4">
    <source>
        <dbReference type="ARBA" id="ARBA00022989"/>
    </source>
</evidence>
<sequence length="795" mass="84689">MTEEAVEASRTGPWLASCIGCVLGTAAQLQQPGLWVAWPYAGLCLLGCMLGWFGWRFRRWTAPLLAVLGAAALGFGSVGLRALAFEAQALPPALEGRDLLLTGRVAAMPQPGDLVLRLLLDVEAAELDGAAVRVPPRVELSWYRGSLDGVPQRAVDLLAGDRWSLQARLRAPHGQRNPHGFDYELWQWERGVQATGYVRAGPKDAAPQLLERGWRHPVERARQAMRSAIFARIAEPARAGVVAALAMGDQGAVERADWDLFRATGVSHLLSVSGLHVTMFAWLATALVGWGWRRLDRLGWAASLWCPAPHAGLVGGVALAAAYALFSGWGVPAQRTLVMLAAVALLRLAGRQWPWSLVWALAGLAVLVLDPWALLQAGFWLSFVAVGVLFASDAGPMAQGAWARVQRLLREQAIVTVALAPLSLMLFQQISLVGLVANLLAIPWVTLVLTPLALLGVAFAPLWDLAAMATSAMLTVLGWLAQWPLASLSHAAVPLPLGAAALLGAVLLVLRLPLGVRLLGLPLLLPALFWQPARPVPGAFDLLAADIGQGNAVLVRTARHSLLFDTGPRHGQDSDVGHRVLVPLLRALGERLDTVVVSHADSDHSGGAATVLAAQPQAVLLASLPEGHALAARHPVTPCVAGQQWEWDGVRFEVLHPPAGAARDAKPNTVSCVLRVAAQGRAVLLAGDIEHAQEQQLVASGAVLQADLLLVPHHGSKTSSSTALLRAVAPRLALVQAGYRNRFGHPAPEVVQRLQAHGANVVGSPACGAAQWRSDDPGHVDCARAQQPRYWYHQP</sequence>
<dbReference type="AlphaFoldDB" id="A0A368YAK7"/>
<gene>
    <name evidence="8" type="ORF">DES41_101470</name>
</gene>
<dbReference type="NCBIfam" id="TIGR00361">
    <property type="entry name" value="ComEC_Rec2"/>
    <property type="match status" value="1"/>
</dbReference>
<dbReference type="PANTHER" id="PTHR30619:SF1">
    <property type="entry name" value="RECOMBINATION PROTEIN 2"/>
    <property type="match status" value="1"/>
</dbReference>
<feature type="transmembrane region" description="Helical" evidence="6">
    <location>
        <begin position="441"/>
        <end position="460"/>
    </location>
</feature>
<evidence type="ECO:0000313" key="9">
    <source>
        <dbReference type="Proteomes" id="UP000252884"/>
    </source>
</evidence>
<comment type="subcellular location">
    <subcellularLocation>
        <location evidence="1">Cell membrane</location>
        <topology evidence="1">Multi-pass membrane protein</topology>
    </subcellularLocation>
</comment>
<dbReference type="Pfam" id="PF13567">
    <property type="entry name" value="DUF4131"/>
    <property type="match status" value="1"/>
</dbReference>